<dbReference type="GO" id="GO:0005762">
    <property type="term" value="C:mitochondrial large ribosomal subunit"/>
    <property type="evidence" value="ECO:0007669"/>
    <property type="project" value="TreeGrafter"/>
</dbReference>
<dbReference type="InterPro" id="IPR010793">
    <property type="entry name" value="Ribosomal_mL37/mL65"/>
</dbReference>
<keyword evidence="2" id="KW-0689">Ribosomal protein</keyword>
<protein>
    <submittedName>
        <fullName evidence="5">Uncharacterized protein</fullName>
    </submittedName>
</protein>
<comment type="subcellular location">
    <subcellularLocation>
        <location evidence="1">Mitochondrion</location>
    </subcellularLocation>
</comment>
<dbReference type="AlphaFoldDB" id="A0AAE0YA25"/>
<evidence type="ECO:0000313" key="6">
    <source>
        <dbReference type="Proteomes" id="UP001283361"/>
    </source>
</evidence>
<dbReference type="InterPro" id="IPR039982">
    <property type="entry name" value="Ribosomal_mL65"/>
</dbReference>
<comment type="caution">
    <text evidence="5">The sequence shown here is derived from an EMBL/GenBank/DDBJ whole genome shotgun (WGS) entry which is preliminary data.</text>
</comment>
<dbReference type="EMBL" id="JAWDGP010006598">
    <property type="protein sequence ID" value="KAK3738388.1"/>
    <property type="molecule type" value="Genomic_DNA"/>
</dbReference>
<gene>
    <name evidence="5" type="ORF">RRG08_037025</name>
</gene>
<evidence type="ECO:0000256" key="4">
    <source>
        <dbReference type="ARBA" id="ARBA00023274"/>
    </source>
</evidence>
<evidence type="ECO:0000256" key="3">
    <source>
        <dbReference type="ARBA" id="ARBA00023128"/>
    </source>
</evidence>
<reference evidence="5" key="1">
    <citation type="journal article" date="2023" name="G3 (Bethesda)">
        <title>A reference genome for the long-term kleptoplast-retaining sea slug Elysia crispata morphotype clarki.</title>
        <authorList>
            <person name="Eastman K.E."/>
            <person name="Pendleton A.L."/>
            <person name="Shaikh M.A."/>
            <person name="Suttiyut T."/>
            <person name="Ogas R."/>
            <person name="Tomko P."/>
            <person name="Gavelis G."/>
            <person name="Widhalm J.R."/>
            <person name="Wisecaver J.H."/>
        </authorList>
    </citation>
    <scope>NUCLEOTIDE SEQUENCE</scope>
    <source>
        <strain evidence="5">ECLA1</strain>
    </source>
</reference>
<keyword evidence="3" id="KW-0496">Mitochondrion</keyword>
<organism evidence="5 6">
    <name type="scientific">Elysia crispata</name>
    <name type="common">lettuce slug</name>
    <dbReference type="NCBI Taxonomy" id="231223"/>
    <lineage>
        <taxon>Eukaryota</taxon>
        <taxon>Metazoa</taxon>
        <taxon>Spiralia</taxon>
        <taxon>Lophotrochozoa</taxon>
        <taxon>Mollusca</taxon>
        <taxon>Gastropoda</taxon>
        <taxon>Heterobranchia</taxon>
        <taxon>Euthyneura</taxon>
        <taxon>Panpulmonata</taxon>
        <taxon>Sacoglossa</taxon>
        <taxon>Placobranchoidea</taxon>
        <taxon>Plakobranchidae</taxon>
        <taxon>Elysia</taxon>
    </lineage>
</organism>
<keyword evidence="6" id="KW-1185">Reference proteome</keyword>
<name>A0AAE0YA25_9GAST</name>
<dbReference type="Pfam" id="PF07147">
    <property type="entry name" value="PDCD9"/>
    <property type="match status" value="1"/>
</dbReference>
<sequence length="492" mass="56347">MASAIRSSMLRYSLRFRPALSPCMSCSVRSQHSLGNKQLESVEYASEISSGENRNVKYPSVKPKYPPGKWGQMDHKYAWRWNDTKENHISIPDVQGRINALVEKEMSAIQLEPLNDHPAALQFRQYATKTEMIPWEELHMLKNEISDADVSLVVNQLGTDITDFLLMEHELLQRHSSEKDQTHLCNSIIRLISNSLITRFGNDYPHLKTCQYDEHVLVCSLWDRHGIERKRRRFTSDSDVLLYDTVQDQRIVSEGYFQAMLRSHYPLPSYVPRNDGISVSSSAPQLKFKPSVYGHEKVQKKKIDSILAGHKLGDPCEFGLVGILSTCDTHSVEERIGTQTARECRLALGLTMTFSWLAAQASNQGFSHLIDLTYPLTSQTILTDGKIFSFLAYQLNTLELWKDDEANPMVNLCWHSKEMPLYHSIENGKINGLNEDVLENLVKIFTAVPKDRGYNMKPTIMQQPEDGYDKQDYVPKRVVVEEVVEEEQYIVS</sequence>
<keyword evidence="4" id="KW-0687">Ribonucleoprotein</keyword>
<evidence type="ECO:0000313" key="5">
    <source>
        <dbReference type="EMBL" id="KAK3738388.1"/>
    </source>
</evidence>
<dbReference type="PANTHER" id="PTHR13014:SF3">
    <property type="entry name" value="LARGE RIBOSOMAL SUBUNIT PROTEIN ML65"/>
    <property type="match status" value="1"/>
</dbReference>
<dbReference type="GO" id="GO:0003735">
    <property type="term" value="F:structural constituent of ribosome"/>
    <property type="evidence" value="ECO:0007669"/>
    <property type="project" value="InterPro"/>
</dbReference>
<proteinExistence type="predicted"/>
<dbReference type="Proteomes" id="UP001283361">
    <property type="component" value="Unassembled WGS sequence"/>
</dbReference>
<accession>A0AAE0YA25</accession>
<dbReference type="PANTHER" id="PTHR13014">
    <property type="entry name" value="MITOCHONDRIAL 28S RIBOSOMAL PROTEIN S30/P52 PRO-APOTOTIC PROTEIN"/>
    <property type="match status" value="1"/>
</dbReference>
<evidence type="ECO:0000256" key="2">
    <source>
        <dbReference type="ARBA" id="ARBA00022980"/>
    </source>
</evidence>
<evidence type="ECO:0000256" key="1">
    <source>
        <dbReference type="ARBA" id="ARBA00004173"/>
    </source>
</evidence>
<dbReference type="GO" id="GO:0006412">
    <property type="term" value="P:translation"/>
    <property type="evidence" value="ECO:0007669"/>
    <property type="project" value="InterPro"/>
</dbReference>